<protein>
    <submittedName>
        <fullName evidence="4">Putative microtubule associated tumor suppressor candidate 2</fullName>
    </submittedName>
</protein>
<evidence type="ECO:0000313" key="4">
    <source>
        <dbReference type="EMBL" id="MXV01010.1"/>
    </source>
</evidence>
<feature type="region of interest" description="Disordered" evidence="3">
    <location>
        <begin position="536"/>
        <end position="559"/>
    </location>
</feature>
<dbReference type="EMBL" id="GIFC01018926">
    <property type="protein sequence ID" value="MXV01010.1"/>
    <property type="molecule type" value="Transcribed_RNA"/>
</dbReference>
<feature type="compositionally biased region" description="Basic and acidic residues" evidence="3">
    <location>
        <begin position="206"/>
        <end position="221"/>
    </location>
</feature>
<keyword evidence="1 2" id="KW-0175">Coiled coil</keyword>
<dbReference type="GO" id="GO:0005634">
    <property type="term" value="C:nucleus"/>
    <property type="evidence" value="ECO:0007669"/>
    <property type="project" value="TreeGrafter"/>
</dbReference>
<feature type="compositionally biased region" description="Basic residues" evidence="3">
    <location>
        <begin position="1"/>
        <end position="13"/>
    </location>
</feature>
<dbReference type="PANTHER" id="PTHR24200">
    <property type="entry name" value="TOUCAN, ISOFORM A"/>
    <property type="match status" value="1"/>
</dbReference>
<evidence type="ECO:0000256" key="1">
    <source>
        <dbReference type="ARBA" id="ARBA00023054"/>
    </source>
</evidence>
<evidence type="ECO:0000256" key="3">
    <source>
        <dbReference type="SAM" id="MobiDB-lite"/>
    </source>
</evidence>
<feature type="coiled-coil region" evidence="2">
    <location>
        <begin position="1038"/>
        <end position="1072"/>
    </location>
</feature>
<feature type="region of interest" description="Disordered" evidence="3">
    <location>
        <begin position="195"/>
        <end position="264"/>
    </location>
</feature>
<dbReference type="GO" id="GO:0005737">
    <property type="term" value="C:cytoplasm"/>
    <property type="evidence" value="ECO:0007669"/>
    <property type="project" value="TreeGrafter"/>
</dbReference>
<feature type="region of interest" description="Disordered" evidence="3">
    <location>
        <begin position="667"/>
        <end position="746"/>
    </location>
</feature>
<dbReference type="GO" id="GO:0008017">
    <property type="term" value="F:microtubule binding"/>
    <property type="evidence" value="ECO:0007669"/>
    <property type="project" value="TreeGrafter"/>
</dbReference>
<proteinExistence type="predicted"/>
<accession>A0A6B0VFS6</accession>
<feature type="region of interest" description="Disordered" evidence="3">
    <location>
        <begin position="951"/>
        <end position="980"/>
    </location>
</feature>
<dbReference type="PANTHER" id="PTHR24200:SF11">
    <property type="entry name" value="TOUCAN, ISOFORM A"/>
    <property type="match status" value="1"/>
</dbReference>
<name>A0A6B0VFS6_IXORI</name>
<feature type="compositionally biased region" description="Polar residues" evidence="3">
    <location>
        <begin position="784"/>
        <end position="798"/>
    </location>
</feature>
<dbReference type="InterPro" id="IPR051293">
    <property type="entry name" value="MTUS1/CCDC69"/>
</dbReference>
<feature type="coiled-coil region" evidence="2">
    <location>
        <begin position="1133"/>
        <end position="1305"/>
    </location>
</feature>
<feature type="region of interest" description="Disordered" evidence="3">
    <location>
        <begin position="304"/>
        <end position="326"/>
    </location>
</feature>
<evidence type="ECO:0000256" key="2">
    <source>
        <dbReference type="SAM" id="Coils"/>
    </source>
</evidence>
<feature type="compositionally biased region" description="Basic and acidic residues" evidence="3">
    <location>
        <begin position="695"/>
        <end position="713"/>
    </location>
</feature>
<feature type="region of interest" description="Disordered" evidence="3">
    <location>
        <begin position="369"/>
        <end position="400"/>
    </location>
</feature>
<reference evidence="4" key="1">
    <citation type="submission" date="2019-12" db="EMBL/GenBank/DDBJ databases">
        <title>An insight into the sialome of adult female Ixodes ricinus ticks feeding for 6 days.</title>
        <authorList>
            <person name="Perner J."/>
            <person name="Ribeiro J.M.C."/>
        </authorList>
    </citation>
    <scope>NUCLEOTIDE SEQUENCE</scope>
    <source>
        <strain evidence="4">Semi-engorged</strain>
        <tissue evidence="4">Salivary glands</tissue>
    </source>
</reference>
<feature type="region of interest" description="Disordered" evidence="3">
    <location>
        <begin position="1"/>
        <end position="78"/>
    </location>
</feature>
<organism evidence="4">
    <name type="scientific">Ixodes ricinus</name>
    <name type="common">Common tick</name>
    <name type="synonym">Acarus ricinus</name>
    <dbReference type="NCBI Taxonomy" id="34613"/>
    <lineage>
        <taxon>Eukaryota</taxon>
        <taxon>Metazoa</taxon>
        <taxon>Ecdysozoa</taxon>
        <taxon>Arthropoda</taxon>
        <taxon>Chelicerata</taxon>
        <taxon>Arachnida</taxon>
        <taxon>Acari</taxon>
        <taxon>Parasitiformes</taxon>
        <taxon>Ixodida</taxon>
        <taxon>Ixodoidea</taxon>
        <taxon>Ixodidae</taxon>
        <taxon>Ixodinae</taxon>
        <taxon>Ixodes</taxon>
    </lineage>
</organism>
<feature type="region of interest" description="Disordered" evidence="3">
    <location>
        <begin position="759"/>
        <end position="803"/>
    </location>
</feature>
<feature type="compositionally biased region" description="Basic and acidic residues" evidence="3">
    <location>
        <begin position="60"/>
        <end position="78"/>
    </location>
</feature>
<feature type="region of interest" description="Disordered" evidence="3">
    <location>
        <begin position="490"/>
        <end position="517"/>
    </location>
</feature>
<sequence length="1339" mass="147558">MSSSWRKKMRVKWNRGLDGSSGSSREEPLGVFERQGSLRKPSSVAGKEEPFKRSWSFRLGGKDTKDVKEPKDGKDHGDKSMFLRMFRFGKDKRKASLDGVVLPSRRRMSDAGGTATSSAAKDVIKEELSQWSSVPVELSESPEVQRRQEIVLMRAHTLPRSLDAPPVGGGGDGVEGSQVSDGNVWGVIYCDPRPDSGGGGFKVPRVKLESTPREGAKETTTPRESPGNNEAAENEKVLFSGAVVPHFLRPADEEDGGREREEDKRGLKKLLLNGNCLAGSEHGAVAALGGREAVVLEDSGGCAPMDWKEDAPQSAHEAVENGSGSVDSGCSRDLQLCPDSADIVAVNLKDCEYDEPASNATFVVEVNEGYEEEEVSDESCQQPESIPNGHPDGELPLPDAQDRRLQNGYAKNPITMLGCTSARKPTDSAELAMDAKPVNQDYKSEDDCDYMFSAAVDPSGDGRQSRCGSVSTNSNCEECPAQDEFEFVAAEPFDPKRHRRTSRDTMSPPVSDVSDDEFPADERASFIYLKPDCPRESVESPLSTPDEAPVRSPLCDATGKDVQDEQRLRVNGIQGICSDSDLDLVDLDDDSAGAEEEREVIIVGHLADTSPTDRYVVPNAMVEVLDCCESNASVDLTASQLLTMPPEICVNGVEDICPVIKVENDKNTSRATDCPENGPLRRPEPQQVDVPAAEADGHRTPEPEREVSLKDKINFFNSMSSGGASAEPPVPTSRRGRMISRIPTASRLPRPSAKFVKKEPCAPAHTPVPAKRSRLGKRTALIPQPSTRSQAQQKQPGTNGAEAEMCPVKASSAKMKAVVKPVVQAPMVPLVQGSIEVNASAVPEGSGQLKRSGTFVLDDSEPMPEAQPESLAARCETESSATAARLKDDGVEYQTLAIVEDVEMRVANEEMSTAVFSVCSVQVPVVDSTETTEVSDENLDICVCCREAKKGAPGSTARGASSPVSGYRPKVGSGPAGHVPSQAEFTKEIQRLGALCESRTKELNLLKLQLRHASTGFTSFGIVIQHLSEVQQHDSFTIPKLSEELRKSRLEIEQARAAIEQYKVDIEEMKCHQEERIEAMKGELATSHSAKLKELEEAHKNELACYLECHTKKIEELKSLYTDIIEGDRKSHLETMDSLKQRHREKIDAINEEYTIELESINQDHAVRQAELDSKHAELLQQYKTLQNQAKEFQESVLQDTDTKIQWLSKKNKDLEKEVESLNVVLEMRSDKIQSLQRCKLEMERKGEELERCRVKMEKMEARIEDLQELLNEKVKLQSQLSVENAKLRETSEKQNRKLSRLDMRNEELSYKLRESANVSYIRGCRQTVRRKTPLTQTM</sequence>